<dbReference type="Proteomes" id="UP000216052">
    <property type="component" value="Chromosome"/>
</dbReference>
<organism evidence="1 2">
    <name type="scientific">Sporomusa acidovorans (strain ATCC 49682 / DSM 3132 / Mol)</name>
    <dbReference type="NCBI Taxonomy" id="1123286"/>
    <lineage>
        <taxon>Bacteria</taxon>
        <taxon>Bacillati</taxon>
        <taxon>Bacillota</taxon>
        <taxon>Negativicutes</taxon>
        <taxon>Selenomonadales</taxon>
        <taxon>Sporomusaceae</taxon>
        <taxon>Sporomusa</taxon>
    </lineage>
</organism>
<gene>
    <name evidence="1" type="ORF">SPACI_038670</name>
</gene>
<evidence type="ECO:0000313" key="2">
    <source>
        <dbReference type="Proteomes" id="UP000216052"/>
    </source>
</evidence>
<sequence>MSEDQNNVGSSEPPMSPHKEYQEINAYVVCWDYFMLRSLL</sequence>
<evidence type="ECO:0000313" key="1">
    <source>
        <dbReference type="EMBL" id="XFO73760.1"/>
    </source>
</evidence>
<proteinExistence type="predicted"/>
<reference evidence="1" key="1">
    <citation type="submission" date="2024-05" db="EMBL/GenBank/DDBJ databases">
        <title>Isolation and characterization of Sporomusa carbonis sp. nov., a carboxydotrophic hydrogenogen in the genus of Sporomusa isolated from a charcoal burning pile.</title>
        <authorList>
            <person name="Boeer T."/>
            <person name="Rosenbaum F."/>
            <person name="Eysell L."/>
            <person name="Mueller V."/>
            <person name="Daniel R."/>
            <person name="Poehlein A."/>
        </authorList>
    </citation>
    <scope>NUCLEOTIDE SEQUENCE [LARGE SCALE GENOMIC DNA]</scope>
    <source>
        <strain evidence="1">DSM 3132</strain>
    </source>
</reference>
<dbReference type="RefSeq" id="WP_281241561.1">
    <property type="nucleotide sequence ID" value="NZ_CP155571.1"/>
</dbReference>
<name>A0ABZ3J665_SPOA4</name>
<dbReference type="EMBL" id="CP155571">
    <property type="protein sequence ID" value="XFO73760.1"/>
    <property type="molecule type" value="Genomic_DNA"/>
</dbReference>
<accession>A0ABZ3J665</accession>
<keyword evidence="2" id="KW-1185">Reference proteome</keyword>
<protein>
    <submittedName>
        <fullName evidence="1">Uncharacterized protein</fullName>
    </submittedName>
</protein>